<reference evidence="2" key="1">
    <citation type="submission" date="2018-04" db="EMBL/GenBank/DDBJ databases">
        <title>Biology of a Novel Mycobacteriophage, SWU2, Isolated from Chinese Soil.</title>
        <authorList>
            <person name="Li C."/>
            <person name="Gu Y."/>
        </authorList>
    </citation>
    <scope>NUCLEOTIDE SEQUENCE</scope>
</reference>
<gene>
    <name evidence="2" type="ORF">JX_gp73</name>
</gene>
<keyword evidence="1" id="KW-0472">Membrane</keyword>
<dbReference type="Pfam" id="PF17463">
    <property type="entry name" value="GP79"/>
    <property type="match status" value="1"/>
</dbReference>
<keyword evidence="3" id="KW-1185">Reference proteome</keyword>
<evidence type="ECO:0000256" key="1">
    <source>
        <dbReference type="SAM" id="Phobius"/>
    </source>
</evidence>
<sequence length="67" mass="7153">MSFLARYVVGSIIAAALIGIGVVAGMGINAVNIFDQRSFPCQEDELLGYAPQFGPDRVGCIHIDNLK</sequence>
<name>A0A2K9VIC6_9CAUD</name>
<evidence type="ECO:0000313" key="2">
    <source>
        <dbReference type="EMBL" id="AUV62032.1"/>
    </source>
</evidence>
<dbReference type="InterPro" id="IPR035353">
    <property type="entry name" value="Gp79"/>
</dbReference>
<keyword evidence="1" id="KW-1133">Transmembrane helix</keyword>
<evidence type="ECO:0000313" key="3">
    <source>
        <dbReference type="Proteomes" id="UP000240744"/>
    </source>
</evidence>
<protein>
    <submittedName>
        <fullName evidence="2">Uncharacterized protein</fullName>
    </submittedName>
</protein>
<feature type="transmembrane region" description="Helical" evidence="1">
    <location>
        <begin position="7"/>
        <end position="28"/>
    </location>
</feature>
<proteinExistence type="predicted"/>
<keyword evidence="1" id="KW-0812">Transmembrane</keyword>
<accession>A0A2K9VIC6</accession>
<dbReference type="Proteomes" id="UP000240744">
    <property type="component" value="Segment"/>
</dbReference>
<dbReference type="EMBL" id="MG793454">
    <property type="protein sequence ID" value="AUV62032.1"/>
    <property type="molecule type" value="Genomic_DNA"/>
</dbReference>
<organism evidence="2 3">
    <name type="scientific">Mycobacterium phage SWU2</name>
    <dbReference type="NCBI Taxonomy" id="2077150"/>
    <lineage>
        <taxon>Viruses</taxon>
        <taxon>Duplodnaviria</taxon>
        <taxon>Heunggongvirae</taxon>
        <taxon>Uroviricota</taxon>
        <taxon>Caudoviricetes</taxon>
        <taxon>Timshelvirus</taxon>
        <taxon>Timshelvirus SWU2</taxon>
    </lineage>
</organism>